<accession>A0A955L4V1</accession>
<organism evidence="1 2">
    <name type="scientific">Candidatus Dojkabacteria bacterium</name>
    <dbReference type="NCBI Taxonomy" id="2099670"/>
    <lineage>
        <taxon>Bacteria</taxon>
        <taxon>Candidatus Dojkabacteria</taxon>
    </lineage>
</organism>
<dbReference type="EMBL" id="JAGQLG010000206">
    <property type="protein sequence ID" value="MCA9382683.1"/>
    <property type="molecule type" value="Genomic_DNA"/>
</dbReference>
<evidence type="ECO:0008006" key="3">
    <source>
        <dbReference type="Google" id="ProtNLM"/>
    </source>
</evidence>
<name>A0A955L4V1_9BACT</name>
<dbReference type="Proteomes" id="UP000782843">
    <property type="component" value="Unassembled WGS sequence"/>
</dbReference>
<reference evidence="1" key="1">
    <citation type="submission" date="2020-04" db="EMBL/GenBank/DDBJ databases">
        <authorList>
            <person name="Zhang T."/>
        </authorList>
    </citation>
    <scope>NUCLEOTIDE SEQUENCE</scope>
    <source>
        <strain evidence="1">HKST-UBA10</strain>
    </source>
</reference>
<proteinExistence type="predicted"/>
<dbReference type="InterPro" id="IPR029058">
    <property type="entry name" value="AB_hydrolase_fold"/>
</dbReference>
<reference evidence="1" key="2">
    <citation type="journal article" date="2021" name="Microbiome">
        <title>Successional dynamics and alternative stable states in a saline activated sludge microbial community over 9 years.</title>
        <authorList>
            <person name="Wang Y."/>
            <person name="Ye J."/>
            <person name="Ju F."/>
            <person name="Liu L."/>
            <person name="Boyd J.A."/>
            <person name="Deng Y."/>
            <person name="Parks D.H."/>
            <person name="Jiang X."/>
            <person name="Yin X."/>
            <person name="Woodcroft B.J."/>
            <person name="Tyson G.W."/>
            <person name="Hugenholtz P."/>
            <person name="Polz M.F."/>
            <person name="Zhang T."/>
        </authorList>
    </citation>
    <scope>NUCLEOTIDE SEQUENCE</scope>
    <source>
        <strain evidence="1">HKST-UBA10</strain>
    </source>
</reference>
<evidence type="ECO:0000313" key="2">
    <source>
        <dbReference type="Proteomes" id="UP000782843"/>
    </source>
</evidence>
<dbReference type="AlphaFoldDB" id="A0A955L4V1"/>
<protein>
    <recommendedName>
        <fullName evidence="3">Alpha/beta hydrolase</fullName>
    </recommendedName>
</protein>
<dbReference type="SUPFAM" id="SSF53474">
    <property type="entry name" value="alpha/beta-Hydrolases"/>
    <property type="match status" value="1"/>
</dbReference>
<comment type="caution">
    <text evidence="1">The sequence shown here is derived from an EMBL/GenBank/DDBJ whole genome shotgun (WGS) entry which is preliminary data.</text>
</comment>
<sequence length="185" mass="21336">MNKIIDNKQVKLGPDLIKDFDLPEGGTYKFFFTDKPVRGTIIQYLGYDNLDGSAYGANRVGDMVRYLNRIGFNVISFKYPIKLDFEASAKQLAFLIPFIIQDPRISNFKIIMEGYSFGGFCLLNFLLNMPNEKLQQLFQVVTHFRTQPLITGRGDFSFTKIFWHIDTLVPVLNVARIYSDSYDFV</sequence>
<evidence type="ECO:0000313" key="1">
    <source>
        <dbReference type="EMBL" id="MCA9382683.1"/>
    </source>
</evidence>
<gene>
    <name evidence="1" type="ORF">KC660_04750</name>
</gene>